<sequence>MMKQSNFKIIGIKALEECDSNYTKVLEKEKLYYFYSDYEIIINNDGKEQIIINKEIVNGIFNDNEIKNNVNINICAIVGKNGSGKSSIIELLFRAINNIAYNFKFESDLPKKTITADLKIVDGIHVEFYYKTDKFYKIIVNESKFEVFSFNSNLLLNEKSEQSRFDLSKLFYTEAVNYSHYAYNSFEFGFIKNGVFINWLKELFHKNDSYQTPLVLNPMRTAGNFDINRENELVKQRLLANILRTSQKGKIDFRKFGDNLKADTLILKLKPKKEKVSYWVKDSKGEDIERFFKLGAFTVREKDDLVNSLMFEIHGIPHIKLVISKNVKYDLARQYIVYKLVSICKKYEDYKHFLLPKHYKFDTSLFKEFINKIKDDDSHITFKLKQTLNYLKNDLINIIDDDIQLNIEELSKKIEKIKKRNQSILELIPPPIFDIDIVLKPVKELDELIKFSSLSSGEKQQIYMVSSLLYHLYNLDSVTGNKIKYENINIIFEEVELYFHPQMQKSFIKYFLDSISRIELRKIKSINICFVTHSPFILSDIPSNNIMFLEVINGKSIQKKGSRKTFGANIHELLSDNFFMSNGFIGDFAKDKIDMTIDWLNKELLNKRKFENENSQEKYRINDEVLKFHKGIISLIDEPIIRIKLSEMLSEIDDNDNFYDNIIREQIRYLEDTLKKKKQ</sequence>
<dbReference type="InterPro" id="IPR027417">
    <property type="entry name" value="P-loop_NTPase"/>
</dbReference>
<keyword evidence="3" id="KW-1185">Reference proteome</keyword>
<evidence type="ECO:0000256" key="1">
    <source>
        <dbReference type="SAM" id="Coils"/>
    </source>
</evidence>
<dbReference type="Proteomes" id="UP001393056">
    <property type="component" value="Unassembled WGS sequence"/>
</dbReference>
<gene>
    <name evidence="2" type="ORF">AAEO58_12860</name>
</gene>
<organism evidence="2 3">
    <name type="scientific">Flavobacterium helocola</name>
    <dbReference type="NCBI Taxonomy" id="3139139"/>
    <lineage>
        <taxon>Bacteria</taxon>
        <taxon>Pseudomonadati</taxon>
        <taxon>Bacteroidota</taxon>
        <taxon>Flavobacteriia</taxon>
        <taxon>Flavobacteriales</taxon>
        <taxon>Flavobacteriaceae</taxon>
        <taxon>Flavobacterium</taxon>
    </lineage>
</organism>
<reference evidence="2 3" key="1">
    <citation type="submission" date="2024-04" db="EMBL/GenBank/DDBJ databases">
        <title>Flavobacterium sp. DGU41 16S ribosomal RNA gene Genome sequencing and assembly.</title>
        <authorList>
            <person name="Park S."/>
        </authorList>
    </citation>
    <scope>NUCLEOTIDE SEQUENCE [LARGE SCALE GENOMIC DNA]</scope>
    <source>
        <strain evidence="2 3">DGU41</strain>
    </source>
</reference>
<comment type="caution">
    <text evidence="2">The sequence shown here is derived from an EMBL/GenBank/DDBJ whole genome shotgun (WGS) entry which is preliminary data.</text>
</comment>
<feature type="coiled-coil region" evidence="1">
    <location>
        <begin position="400"/>
        <end position="427"/>
    </location>
</feature>
<accession>A0ABU9I9P8</accession>
<dbReference type="SUPFAM" id="SSF52540">
    <property type="entry name" value="P-loop containing nucleoside triphosphate hydrolases"/>
    <property type="match status" value="1"/>
</dbReference>
<evidence type="ECO:0000313" key="3">
    <source>
        <dbReference type="Proteomes" id="UP001393056"/>
    </source>
</evidence>
<dbReference type="EMBL" id="JBBYHT010000008">
    <property type="protein sequence ID" value="MEL1248936.1"/>
    <property type="molecule type" value="Genomic_DNA"/>
</dbReference>
<name>A0ABU9I9P8_9FLAO</name>
<evidence type="ECO:0000313" key="2">
    <source>
        <dbReference type="EMBL" id="MEL1248936.1"/>
    </source>
</evidence>
<evidence type="ECO:0008006" key="4">
    <source>
        <dbReference type="Google" id="ProtNLM"/>
    </source>
</evidence>
<keyword evidence="1" id="KW-0175">Coiled coil</keyword>
<proteinExistence type="predicted"/>
<dbReference type="RefSeq" id="WP_341683809.1">
    <property type="nucleotide sequence ID" value="NZ_JBBYHT010000008.1"/>
</dbReference>
<dbReference type="Gene3D" id="3.40.50.300">
    <property type="entry name" value="P-loop containing nucleotide triphosphate hydrolases"/>
    <property type="match status" value="2"/>
</dbReference>
<protein>
    <recommendedName>
        <fullName evidence="4">ATPase AAA-type core domain-containing protein</fullName>
    </recommendedName>
</protein>